<organism evidence="3 4">
    <name type="scientific">Planococcus rifietoensis</name>
    <dbReference type="NCBI Taxonomy" id="200991"/>
    <lineage>
        <taxon>Bacteria</taxon>
        <taxon>Bacillati</taxon>
        <taxon>Bacillota</taxon>
        <taxon>Bacilli</taxon>
        <taxon>Bacillales</taxon>
        <taxon>Caryophanaceae</taxon>
        <taxon>Planococcus</taxon>
    </lineage>
</organism>
<dbReference type="PRINTS" id="PR00081">
    <property type="entry name" value="GDHRDH"/>
</dbReference>
<dbReference type="EMBL" id="CP013659">
    <property type="protein sequence ID" value="ALS77006.1"/>
    <property type="molecule type" value="Genomic_DNA"/>
</dbReference>
<evidence type="ECO:0000313" key="4">
    <source>
        <dbReference type="Proteomes" id="UP000067683"/>
    </source>
</evidence>
<dbReference type="Gene3D" id="3.40.50.720">
    <property type="entry name" value="NAD(P)-binding Rossmann-like Domain"/>
    <property type="match status" value="1"/>
</dbReference>
<evidence type="ECO:0000256" key="1">
    <source>
        <dbReference type="ARBA" id="ARBA00023002"/>
    </source>
</evidence>
<feature type="region of interest" description="Disordered" evidence="2">
    <location>
        <begin position="247"/>
        <end position="267"/>
    </location>
</feature>
<dbReference type="InterPro" id="IPR036291">
    <property type="entry name" value="NAD(P)-bd_dom_sf"/>
</dbReference>
<dbReference type="AlphaFoldDB" id="A0A0U2YZM9"/>
<dbReference type="RefSeq" id="WP_058383698.1">
    <property type="nucleotide sequence ID" value="NZ_CP013659.2"/>
</dbReference>
<dbReference type="CDD" id="cd05327">
    <property type="entry name" value="retinol-DH_like_SDR_c_like"/>
    <property type="match status" value="1"/>
</dbReference>
<evidence type="ECO:0000256" key="2">
    <source>
        <dbReference type="SAM" id="MobiDB-lite"/>
    </source>
</evidence>
<protein>
    <submittedName>
        <fullName evidence="3">Short-chain dehydrogenase</fullName>
    </submittedName>
</protein>
<gene>
    <name evidence="3" type="ORF">AUC31_06890</name>
</gene>
<dbReference type="STRING" id="200991.AUC31_06890"/>
<dbReference type="NCBIfam" id="NF004846">
    <property type="entry name" value="PRK06197.1"/>
    <property type="match status" value="1"/>
</dbReference>
<dbReference type="NCBIfam" id="NF004513">
    <property type="entry name" value="PRK05854.1"/>
    <property type="match status" value="1"/>
</dbReference>
<dbReference type="InterPro" id="IPR002347">
    <property type="entry name" value="SDR_fam"/>
</dbReference>
<dbReference type="SUPFAM" id="SSF51735">
    <property type="entry name" value="NAD(P)-binding Rossmann-fold domains"/>
    <property type="match status" value="1"/>
</dbReference>
<sequence length="294" mass="32056">MTGKTAIITGANSGLGLETAKTFVRLGARVILAVRDLDKGQAAEQEIREEFPKAPIEVMKLDLSDLESVQAFAETFSSRFNSLDLLINNAGVMTPPYAKTKDGFELQFGSNHLGHFALTGLLLPLLIHTENSRVVTLSSLAHRNAAIDFDNLDGSKGYKAMKFYGQSKLANLMFATELDKRLKQHGLSTLSIACHPGISSTNLFKIGGREMPRIFKGLMNRYLQPATMGALPTVYAATASSLTGGEYIGPDGKGQRRGYPTLEKPDPAVNDEAVRQKLWEVSEKLTGVTFDFNK</sequence>
<name>A0A0U2YZM9_9BACL</name>
<dbReference type="KEGG" id="prt:AUC31_06890"/>
<evidence type="ECO:0000313" key="3">
    <source>
        <dbReference type="EMBL" id="ALS77006.1"/>
    </source>
</evidence>
<dbReference type="PANTHER" id="PTHR43157:SF31">
    <property type="entry name" value="PHOSPHATIDYLINOSITOL-GLYCAN BIOSYNTHESIS CLASS F PROTEIN"/>
    <property type="match status" value="1"/>
</dbReference>
<dbReference type="GO" id="GO:0016491">
    <property type="term" value="F:oxidoreductase activity"/>
    <property type="evidence" value="ECO:0007669"/>
    <property type="project" value="UniProtKB-KW"/>
</dbReference>
<reference evidence="3" key="1">
    <citation type="submission" date="2016-01" db="EMBL/GenBank/DDBJ databases">
        <title>Complete genome of Planococcus rifietoensis type strain M8.</title>
        <authorList>
            <person name="See-Too W.S."/>
        </authorList>
    </citation>
    <scope>NUCLEOTIDE SEQUENCE [LARGE SCALE GENOMIC DNA]</scope>
    <source>
        <strain evidence="3">M8</strain>
    </source>
</reference>
<keyword evidence="4" id="KW-1185">Reference proteome</keyword>
<dbReference type="Proteomes" id="UP000067683">
    <property type="component" value="Chromosome"/>
</dbReference>
<dbReference type="Pfam" id="PF00106">
    <property type="entry name" value="adh_short"/>
    <property type="match status" value="1"/>
</dbReference>
<keyword evidence="1" id="KW-0560">Oxidoreductase</keyword>
<dbReference type="PANTHER" id="PTHR43157">
    <property type="entry name" value="PHOSPHATIDYLINOSITOL-GLYCAN BIOSYNTHESIS CLASS F PROTEIN-RELATED"/>
    <property type="match status" value="1"/>
</dbReference>
<dbReference type="OrthoDB" id="9809821at2"/>
<proteinExistence type="predicted"/>
<accession>A0A0U2YZM9</accession>